<evidence type="ECO:0000313" key="3">
    <source>
        <dbReference type="Proteomes" id="UP001595752"/>
    </source>
</evidence>
<evidence type="ECO:0000313" key="2">
    <source>
        <dbReference type="EMBL" id="MFC3884295.1"/>
    </source>
</evidence>
<sequence>MKKIAAVIVSVFLLLSFIMIQPAKAKVQQPTRERVFEILHAGFQAQVKLGEKHVTKQQAVSILSPYFDSSYIQRFLDENLVKEAQGYITYGSDYALYYIPYFSYDDLTNVMYDPKHQKIYVYEHFPAVTDGPVTYGDHYELMVLRKQHSSWKIEQYVYSEEVPKEVTSSKNLQSL</sequence>
<gene>
    <name evidence="2" type="ORF">ACFOU2_12635</name>
</gene>
<evidence type="ECO:0000256" key="1">
    <source>
        <dbReference type="SAM" id="SignalP"/>
    </source>
</evidence>
<proteinExistence type="predicted"/>
<dbReference type="RefSeq" id="WP_377915608.1">
    <property type="nucleotide sequence ID" value="NZ_JBHRZT010000052.1"/>
</dbReference>
<dbReference type="InterPro" id="IPR025056">
    <property type="entry name" value="DUF3993"/>
</dbReference>
<protein>
    <submittedName>
        <fullName evidence="2">DUF3993 domain-containing protein</fullName>
    </submittedName>
</protein>
<keyword evidence="3" id="KW-1185">Reference proteome</keyword>
<feature type="chain" id="PRO_5045219705" evidence="1">
    <location>
        <begin position="26"/>
        <end position="175"/>
    </location>
</feature>
<comment type="caution">
    <text evidence="2">The sequence shown here is derived from an EMBL/GenBank/DDBJ whole genome shotgun (WGS) entry which is preliminary data.</text>
</comment>
<dbReference type="EMBL" id="JBHRZT010000052">
    <property type="protein sequence ID" value="MFC3884295.1"/>
    <property type="molecule type" value="Genomic_DNA"/>
</dbReference>
<accession>A0ABV8B4S4</accession>
<reference evidence="3" key="1">
    <citation type="journal article" date="2019" name="Int. J. Syst. Evol. Microbiol.">
        <title>The Global Catalogue of Microorganisms (GCM) 10K type strain sequencing project: providing services to taxonomists for standard genome sequencing and annotation.</title>
        <authorList>
            <consortium name="The Broad Institute Genomics Platform"/>
            <consortium name="The Broad Institute Genome Sequencing Center for Infectious Disease"/>
            <person name="Wu L."/>
            <person name="Ma J."/>
        </authorList>
    </citation>
    <scope>NUCLEOTIDE SEQUENCE [LARGE SCALE GENOMIC DNA]</scope>
    <source>
        <strain evidence="3">CCUG 61889</strain>
    </source>
</reference>
<keyword evidence="1" id="KW-0732">Signal</keyword>
<dbReference type="Pfam" id="PF13158">
    <property type="entry name" value="DUF3993"/>
    <property type="match status" value="1"/>
</dbReference>
<dbReference type="Proteomes" id="UP001595752">
    <property type="component" value="Unassembled WGS sequence"/>
</dbReference>
<feature type="signal peptide" evidence="1">
    <location>
        <begin position="1"/>
        <end position="25"/>
    </location>
</feature>
<organism evidence="2 3">
    <name type="scientific">Bacillus songklensis</name>
    <dbReference type="NCBI Taxonomy" id="1069116"/>
    <lineage>
        <taxon>Bacteria</taxon>
        <taxon>Bacillati</taxon>
        <taxon>Bacillota</taxon>
        <taxon>Bacilli</taxon>
        <taxon>Bacillales</taxon>
        <taxon>Bacillaceae</taxon>
        <taxon>Bacillus</taxon>
    </lineage>
</organism>
<name>A0ABV8B4S4_9BACI</name>